<name>A0AAP0PHI0_9MAGN</name>
<dbReference type="EMBL" id="JBBNAF010000005">
    <property type="protein sequence ID" value="KAK9143034.1"/>
    <property type="molecule type" value="Genomic_DNA"/>
</dbReference>
<sequence length="73" mass="8482">MHLLFRFSFNSPYISTNTRCSLFTLFHLLHLVSVHLSSFSRNPSFSLGSSKWRVDVLLVFWELIKSHAYMSSG</sequence>
<reference evidence="1 2" key="1">
    <citation type="submission" date="2024-01" db="EMBL/GenBank/DDBJ databases">
        <title>Genome assemblies of Stephania.</title>
        <authorList>
            <person name="Yang L."/>
        </authorList>
    </citation>
    <scope>NUCLEOTIDE SEQUENCE [LARGE SCALE GENOMIC DNA]</scope>
    <source>
        <strain evidence="1">YNDBR</strain>
        <tissue evidence="1">Leaf</tissue>
    </source>
</reference>
<keyword evidence="2" id="KW-1185">Reference proteome</keyword>
<dbReference type="Proteomes" id="UP001420932">
    <property type="component" value="Unassembled WGS sequence"/>
</dbReference>
<proteinExistence type="predicted"/>
<accession>A0AAP0PHI0</accession>
<evidence type="ECO:0000313" key="2">
    <source>
        <dbReference type="Proteomes" id="UP001420932"/>
    </source>
</evidence>
<dbReference type="AlphaFoldDB" id="A0AAP0PHI0"/>
<comment type="caution">
    <text evidence="1">The sequence shown here is derived from an EMBL/GenBank/DDBJ whole genome shotgun (WGS) entry which is preliminary data.</text>
</comment>
<evidence type="ECO:0000313" key="1">
    <source>
        <dbReference type="EMBL" id="KAK9143034.1"/>
    </source>
</evidence>
<protein>
    <submittedName>
        <fullName evidence="1">Uncharacterized protein</fullName>
    </submittedName>
</protein>
<organism evidence="1 2">
    <name type="scientific">Stephania yunnanensis</name>
    <dbReference type="NCBI Taxonomy" id="152371"/>
    <lineage>
        <taxon>Eukaryota</taxon>
        <taxon>Viridiplantae</taxon>
        <taxon>Streptophyta</taxon>
        <taxon>Embryophyta</taxon>
        <taxon>Tracheophyta</taxon>
        <taxon>Spermatophyta</taxon>
        <taxon>Magnoliopsida</taxon>
        <taxon>Ranunculales</taxon>
        <taxon>Menispermaceae</taxon>
        <taxon>Menispermoideae</taxon>
        <taxon>Cissampelideae</taxon>
        <taxon>Stephania</taxon>
    </lineage>
</organism>
<gene>
    <name evidence="1" type="ORF">Syun_012434</name>
</gene>